<dbReference type="AlphaFoldDB" id="A0A5C7FEA5"/>
<comment type="caution">
    <text evidence="10">The sequence shown here is derived from an EMBL/GenBank/DDBJ whole genome shotgun (WGS) entry which is preliminary data.</text>
</comment>
<evidence type="ECO:0000256" key="4">
    <source>
        <dbReference type="ARBA" id="ARBA00011744"/>
    </source>
</evidence>
<dbReference type="Pfam" id="PF10369">
    <property type="entry name" value="ALS_ss_C"/>
    <property type="match status" value="1"/>
</dbReference>
<dbReference type="PANTHER" id="PTHR30239">
    <property type="entry name" value="ACETOLACTATE SYNTHASE SMALL SUBUNIT"/>
    <property type="match status" value="1"/>
</dbReference>
<dbReference type="CDD" id="cd04878">
    <property type="entry name" value="ACT_AHAS"/>
    <property type="match status" value="1"/>
</dbReference>
<dbReference type="InterPro" id="IPR002912">
    <property type="entry name" value="ACT_dom"/>
</dbReference>
<comment type="similarity">
    <text evidence="3 8">Belongs to the acetolactate synthase small subunit family.</text>
</comment>
<accession>A0A5C7FEA5</accession>
<dbReference type="GO" id="GO:0003984">
    <property type="term" value="F:acetolactate synthase activity"/>
    <property type="evidence" value="ECO:0007669"/>
    <property type="project" value="UniProtKB-UniRule"/>
</dbReference>
<evidence type="ECO:0000256" key="3">
    <source>
        <dbReference type="ARBA" id="ARBA00006341"/>
    </source>
</evidence>
<sequence length="177" mass="20184">MTSKNYTITVFTEDQSGLLSRVVGIFNRRNINIASLTTSQSSDPTIHRFTIVVNVTEEMVIKLVAQLDKQVDVLKAFYYDDQEIVYQEIGLYKVPFKVFSNGDVVEQIIRKHNARVLLIESEFVVIEKTGHEEETTALLEELKQFGIYEFVRSGRVAIVKPMEMLNNYLATQATAAE</sequence>
<evidence type="ECO:0000256" key="1">
    <source>
        <dbReference type="ARBA" id="ARBA00004974"/>
    </source>
</evidence>
<gene>
    <name evidence="10" type="primary">ilvN</name>
    <name evidence="10" type="ORF">FUA23_21520</name>
</gene>
<proteinExistence type="inferred from homology"/>
<comment type="catalytic activity">
    <reaction evidence="7 8">
        <text>2 pyruvate + H(+) = (2S)-2-acetolactate + CO2</text>
        <dbReference type="Rhea" id="RHEA:25249"/>
        <dbReference type="ChEBI" id="CHEBI:15361"/>
        <dbReference type="ChEBI" id="CHEBI:15378"/>
        <dbReference type="ChEBI" id="CHEBI:16526"/>
        <dbReference type="ChEBI" id="CHEBI:58476"/>
        <dbReference type="EC" id="2.2.1.6"/>
    </reaction>
</comment>
<dbReference type="GO" id="GO:0005829">
    <property type="term" value="C:cytosol"/>
    <property type="evidence" value="ECO:0007669"/>
    <property type="project" value="TreeGrafter"/>
</dbReference>
<dbReference type="InterPro" id="IPR019455">
    <property type="entry name" value="Acetolactate_synth_ssu_C"/>
</dbReference>
<dbReference type="PANTHER" id="PTHR30239:SF0">
    <property type="entry name" value="ACETOLACTATE SYNTHASE SMALL SUBUNIT 1, CHLOROPLASTIC"/>
    <property type="match status" value="1"/>
</dbReference>
<keyword evidence="5 8" id="KW-0028">Amino-acid biosynthesis</keyword>
<evidence type="ECO:0000256" key="6">
    <source>
        <dbReference type="ARBA" id="ARBA00023304"/>
    </source>
</evidence>
<dbReference type="GO" id="GO:0009099">
    <property type="term" value="P:L-valine biosynthetic process"/>
    <property type="evidence" value="ECO:0007669"/>
    <property type="project" value="UniProtKB-UniRule"/>
</dbReference>
<dbReference type="InterPro" id="IPR045865">
    <property type="entry name" value="ACT-like_dom_sf"/>
</dbReference>
<dbReference type="UniPathway" id="UPA00047">
    <property type="reaction ID" value="UER00055"/>
</dbReference>
<evidence type="ECO:0000256" key="2">
    <source>
        <dbReference type="ARBA" id="ARBA00005025"/>
    </source>
</evidence>
<evidence type="ECO:0000256" key="5">
    <source>
        <dbReference type="ARBA" id="ARBA00022605"/>
    </source>
</evidence>
<dbReference type="PROSITE" id="PS51671">
    <property type="entry name" value="ACT"/>
    <property type="match status" value="1"/>
</dbReference>
<dbReference type="SUPFAM" id="SSF55021">
    <property type="entry name" value="ACT-like"/>
    <property type="match status" value="2"/>
</dbReference>
<dbReference type="InterPro" id="IPR027271">
    <property type="entry name" value="Acetolactate_synth/TF_NikR_C"/>
</dbReference>
<evidence type="ECO:0000313" key="11">
    <source>
        <dbReference type="Proteomes" id="UP000321907"/>
    </source>
</evidence>
<dbReference type="OrthoDB" id="1523722at2"/>
<dbReference type="GO" id="GO:0009097">
    <property type="term" value="P:isoleucine biosynthetic process"/>
    <property type="evidence" value="ECO:0007669"/>
    <property type="project" value="UniProtKB-UniRule"/>
</dbReference>
<dbReference type="Pfam" id="PF22629">
    <property type="entry name" value="ACT_AHAS_ss"/>
    <property type="match status" value="1"/>
</dbReference>
<dbReference type="InterPro" id="IPR054480">
    <property type="entry name" value="AHAS_small-like_ACT"/>
</dbReference>
<dbReference type="Proteomes" id="UP000321907">
    <property type="component" value="Unassembled WGS sequence"/>
</dbReference>
<dbReference type="InterPro" id="IPR004789">
    <property type="entry name" value="Acetalactate_synth_ssu"/>
</dbReference>
<comment type="function">
    <text evidence="8">Catalyzes the conversion of 2 pyruvate molecules into acetolactate in the first common step of the biosynthetic pathway of the branched-amino acids such as leucine, isoleucine, and valine.</text>
</comment>
<dbReference type="GO" id="GO:1990610">
    <property type="term" value="F:acetolactate synthase regulator activity"/>
    <property type="evidence" value="ECO:0007669"/>
    <property type="project" value="UniProtKB-UniRule"/>
</dbReference>
<dbReference type="EMBL" id="VOXD01000057">
    <property type="protein sequence ID" value="TXF83704.1"/>
    <property type="molecule type" value="Genomic_DNA"/>
</dbReference>
<dbReference type="EC" id="2.2.1.6" evidence="8"/>
<keyword evidence="6 8" id="KW-0100">Branched-chain amino acid biosynthesis</keyword>
<keyword evidence="11" id="KW-1185">Reference proteome</keyword>
<keyword evidence="8 10" id="KW-0808">Transferase</keyword>
<feature type="domain" description="ACT" evidence="9">
    <location>
        <begin position="7"/>
        <end position="87"/>
    </location>
</feature>
<evidence type="ECO:0000256" key="7">
    <source>
        <dbReference type="ARBA" id="ARBA00048670"/>
    </source>
</evidence>
<name>A0A5C7FEA5_9BACT</name>
<comment type="subunit">
    <text evidence="4 8">Dimer of large and small chains.</text>
</comment>
<comment type="pathway">
    <text evidence="2 8">Amino-acid biosynthesis; L-valine biosynthesis; L-valine from pyruvate: step 1/4.</text>
</comment>
<comment type="pathway">
    <text evidence="1 8">Amino-acid biosynthesis; L-isoleucine biosynthesis; L-isoleucine from 2-oxobutanoate: step 1/4.</text>
</comment>
<evidence type="ECO:0000256" key="8">
    <source>
        <dbReference type="RuleBase" id="RU368092"/>
    </source>
</evidence>
<protein>
    <recommendedName>
        <fullName evidence="8">Acetolactate synthase small subunit</fullName>
        <shortName evidence="8">AHAS</shortName>
        <shortName evidence="8">ALS</shortName>
        <ecNumber evidence="8">2.2.1.6</ecNumber>
    </recommendedName>
    <alternativeName>
        <fullName evidence="8">Acetohydroxy-acid synthase small subunit</fullName>
    </alternativeName>
</protein>
<evidence type="ECO:0000259" key="9">
    <source>
        <dbReference type="PROSITE" id="PS51671"/>
    </source>
</evidence>
<dbReference type="Gene3D" id="3.30.70.1150">
    <property type="entry name" value="ACT-like. Chain A, domain 2"/>
    <property type="match status" value="1"/>
</dbReference>
<dbReference type="Gene3D" id="3.30.70.260">
    <property type="match status" value="1"/>
</dbReference>
<dbReference type="RefSeq" id="WP_147932848.1">
    <property type="nucleotide sequence ID" value="NZ_VOXD01000057.1"/>
</dbReference>
<reference evidence="10 11" key="1">
    <citation type="submission" date="2019-08" db="EMBL/GenBank/DDBJ databases">
        <title>Lewinella sp. strain SSH13 Genome sequencing and assembly.</title>
        <authorList>
            <person name="Kim I."/>
        </authorList>
    </citation>
    <scope>NUCLEOTIDE SEQUENCE [LARGE SCALE GENOMIC DNA]</scope>
    <source>
        <strain evidence="10 11">SSH13</strain>
    </source>
</reference>
<dbReference type="NCBIfam" id="TIGR00119">
    <property type="entry name" value="acolac_sm"/>
    <property type="match status" value="1"/>
</dbReference>
<dbReference type="InterPro" id="IPR039557">
    <property type="entry name" value="AHAS_ACT"/>
</dbReference>
<evidence type="ECO:0000313" key="10">
    <source>
        <dbReference type="EMBL" id="TXF83704.1"/>
    </source>
</evidence>
<dbReference type="UniPathway" id="UPA00049">
    <property type="reaction ID" value="UER00059"/>
</dbReference>
<organism evidence="10 11">
    <name type="scientific">Neolewinella aurantiaca</name>
    <dbReference type="NCBI Taxonomy" id="2602767"/>
    <lineage>
        <taxon>Bacteria</taxon>
        <taxon>Pseudomonadati</taxon>
        <taxon>Bacteroidota</taxon>
        <taxon>Saprospiria</taxon>
        <taxon>Saprospirales</taxon>
        <taxon>Lewinellaceae</taxon>
        <taxon>Neolewinella</taxon>
    </lineage>
</organism>